<keyword evidence="1 6" id="KW-0732">Signal</keyword>
<dbReference type="InterPro" id="IPR038081">
    <property type="entry name" value="CalX-like_sf"/>
</dbReference>
<proteinExistence type="predicted"/>
<keyword evidence="3" id="KW-0106">Calcium</keyword>
<evidence type="ECO:0000313" key="8">
    <source>
        <dbReference type="EMBL" id="MCG7978932.1"/>
    </source>
</evidence>
<comment type="caution">
    <text evidence="8">The sequence shown here is derived from an EMBL/GenBank/DDBJ whole genome shotgun (WGS) entry which is preliminary data.</text>
</comment>
<organism evidence="8 9">
    <name type="scientific">Candidatus Thiodiazotropha taylori</name>
    <dbReference type="NCBI Taxonomy" id="2792791"/>
    <lineage>
        <taxon>Bacteria</taxon>
        <taxon>Pseudomonadati</taxon>
        <taxon>Pseudomonadota</taxon>
        <taxon>Gammaproteobacteria</taxon>
        <taxon>Chromatiales</taxon>
        <taxon>Sedimenticolaceae</taxon>
        <taxon>Candidatus Thiodiazotropha</taxon>
    </lineage>
</organism>
<dbReference type="GO" id="GO:0007154">
    <property type="term" value="P:cell communication"/>
    <property type="evidence" value="ECO:0007669"/>
    <property type="project" value="InterPro"/>
</dbReference>
<dbReference type="Proteomes" id="UP000886674">
    <property type="component" value="Unassembled WGS sequence"/>
</dbReference>
<feature type="domain" description="Calx-beta" evidence="7">
    <location>
        <begin position="426"/>
        <end position="528"/>
    </location>
</feature>
<name>A0A9E4NLA3_9GAMM</name>
<evidence type="ECO:0000256" key="5">
    <source>
        <dbReference type="SAM" id="Phobius"/>
    </source>
</evidence>
<keyword evidence="5" id="KW-0812">Transmembrane</keyword>
<dbReference type="Pfam" id="PF03160">
    <property type="entry name" value="Calx-beta"/>
    <property type="match status" value="7"/>
</dbReference>
<feature type="transmembrane region" description="Helical" evidence="5">
    <location>
        <begin position="1026"/>
        <end position="1045"/>
    </location>
</feature>
<dbReference type="SMART" id="SM00237">
    <property type="entry name" value="Calx_beta"/>
    <property type="match status" value="7"/>
</dbReference>
<feature type="domain" description="Calx-beta" evidence="7">
    <location>
        <begin position="312"/>
        <end position="413"/>
    </location>
</feature>
<evidence type="ECO:0000256" key="6">
    <source>
        <dbReference type="SAM" id="SignalP"/>
    </source>
</evidence>
<dbReference type="GO" id="GO:0016020">
    <property type="term" value="C:membrane"/>
    <property type="evidence" value="ECO:0007669"/>
    <property type="project" value="InterPro"/>
</dbReference>
<evidence type="ECO:0000256" key="1">
    <source>
        <dbReference type="ARBA" id="ARBA00022729"/>
    </source>
</evidence>
<evidence type="ECO:0000259" key="7">
    <source>
        <dbReference type="SMART" id="SM00237"/>
    </source>
</evidence>
<keyword evidence="5" id="KW-0472">Membrane</keyword>
<feature type="domain" description="Calx-beta" evidence="7">
    <location>
        <begin position="658"/>
        <end position="760"/>
    </location>
</feature>
<evidence type="ECO:0000313" key="9">
    <source>
        <dbReference type="Proteomes" id="UP000886674"/>
    </source>
</evidence>
<gene>
    <name evidence="8" type="ORF">JAY77_12440</name>
</gene>
<dbReference type="AlphaFoldDB" id="A0A9E4NLA3"/>
<feature type="domain" description="Calx-beta" evidence="7">
    <location>
        <begin position="542"/>
        <end position="644"/>
    </location>
</feature>
<keyword evidence="4" id="KW-0406">Ion transport</keyword>
<dbReference type="PANTHER" id="PTHR11878">
    <property type="entry name" value="SODIUM/CALCIUM EXCHANGER"/>
    <property type="match status" value="1"/>
</dbReference>
<dbReference type="Gene3D" id="2.60.40.2030">
    <property type="match status" value="7"/>
</dbReference>
<keyword evidence="2" id="KW-0677">Repeat</keyword>
<protein>
    <recommendedName>
        <fullName evidence="7">Calx-beta domain-containing protein</fullName>
    </recommendedName>
</protein>
<evidence type="ECO:0000256" key="3">
    <source>
        <dbReference type="ARBA" id="ARBA00022837"/>
    </source>
</evidence>
<dbReference type="EMBL" id="JAEPCR010000051">
    <property type="protein sequence ID" value="MCG7978932.1"/>
    <property type="molecule type" value="Genomic_DNA"/>
</dbReference>
<dbReference type="GO" id="GO:0030001">
    <property type="term" value="P:metal ion transport"/>
    <property type="evidence" value="ECO:0007669"/>
    <property type="project" value="TreeGrafter"/>
</dbReference>
<dbReference type="InterPro" id="IPR003644">
    <property type="entry name" value="Calx_beta"/>
</dbReference>
<reference evidence="8" key="1">
    <citation type="journal article" date="2021" name="Proc. Natl. Acad. Sci. U.S.A.">
        <title>Global biogeography of chemosynthetic symbionts reveals both localized and globally distributed symbiont groups. .</title>
        <authorList>
            <person name="Osvatic J.T."/>
            <person name="Wilkins L.G.E."/>
            <person name="Leibrecht L."/>
            <person name="Leray M."/>
            <person name="Zauner S."/>
            <person name="Polzin J."/>
            <person name="Camacho Y."/>
            <person name="Gros O."/>
            <person name="van Gils J.A."/>
            <person name="Eisen J.A."/>
            <person name="Petersen J.M."/>
            <person name="Yuen B."/>
        </authorList>
    </citation>
    <scope>NUCLEOTIDE SEQUENCE</scope>
    <source>
        <strain evidence="8">MAGclacostrist055</strain>
    </source>
</reference>
<feature type="signal peptide" evidence="6">
    <location>
        <begin position="1"/>
        <end position="24"/>
    </location>
</feature>
<evidence type="ECO:0000256" key="2">
    <source>
        <dbReference type="ARBA" id="ARBA00022737"/>
    </source>
</evidence>
<sequence length="1061" mass="108330">MRNIKSLLRLLILLMAGVSLQSNAAVTVYCCDANAEAQYIQDLAALQSVTVDLTGESFEGDAWTSSRNTTVFSVTNQNLTWGASSTGVAGIQTSMGGGDVHEGEYLMFAVDDTSTHLTPDKITLTANGITLYGVGGWFRSSNGAKLAFTTNGDVVDFTGAQATVFDWKFLGFIDDGGFSTLLVETADEVGNEVKTFFSDDFTIAAQAGAFPGQDLQFSSANYSVNENAGSVAVTVSRSGGTTGALSIDYATTADGTATAGQDFTAVSGTLDFADGETSKQITINILDDAVFEGDETVGLLLTGTDVGVLNNATLTIIENDVRPAGSVEFSGSSYRVNEDAGTLSVTIQRSGGSEGSGTIDYAISDGTAIGGSDYNATSGTLAFIDGQVSGTFDIAITDDALQEGTESIVLNLSNPVSVMLGDRDIAEVSIIDNEASPAMGSIQFSGSTYSVAENGSEIALPVVRISGSMGAVSVVCTTTDSSATAGNDYTATQNTVSFANGEVIQNCRIPIVDDSSYENDETLLVTLSSPTNGAVLGTTSSTTVTIEDNDPVPAAGSLQFDQTSYQLTEGGSTASITVSRNGGSSGSVNVDYATVDGTATAGSDYTSASGTINFAAGVTSVSFQVTLLDDAIYEGDETVSLVLSNPTGGAVTGSADTAQLTILDNESAPATGALIFTASEYFADELDGSVTVSVERQGGSTGAAQVNYITSDGTAIAGADYAVASGTLAFADGEVSQSFEIFINDDAFFEGTENLSLQLSDPFGVTLGDPASSVITIADDDDPPAAGALDFSTNSYSVDETGTSITVTVTRSGGTSGAISVDYATLDDSATASSDYVFATGTVNFANGESGSKTFEVTIVDDSLLEQDERIRLVLANVQGGAVLGALSESFITISDDEAQTASAILGFSTGSLSANETAGSVNITITRSVTVSGEISVDLSASSSDAVAGTDYNVTTGTVRFANGETEKTITVEILDNTVTDGNRTITFALANAIGTAVIDSNSGTLTLTIIDDESDSGGGGGGGGGGSMGSFLMLLMLCAIYYLRLRGFRVCTACSGRNK</sequence>
<dbReference type="InterPro" id="IPR051171">
    <property type="entry name" value="CaCA"/>
</dbReference>
<feature type="chain" id="PRO_5038550930" description="Calx-beta domain-containing protein" evidence="6">
    <location>
        <begin position="25"/>
        <end position="1061"/>
    </location>
</feature>
<keyword evidence="5" id="KW-1133">Transmembrane helix</keyword>
<dbReference type="SUPFAM" id="SSF141072">
    <property type="entry name" value="CalX-like"/>
    <property type="match status" value="7"/>
</dbReference>
<keyword evidence="4" id="KW-0813">Transport</keyword>
<feature type="domain" description="Calx-beta" evidence="7">
    <location>
        <begin position="205"/>
        <end position="302"/>
    </location>
</feature>
<feature type="domain" description="Calx-beta" evidence="7">
    <location>
        <begin position="776"/>
        <end position="876"/>
    </location>
</feature>
<dbReference type="PANTHER" id="PTHR11878:SF65">
    <property type="entry name" value="NA_CA-EXCHANGE PROTEIN, ISOFORM G"/>
    <property type="match status" value="1"/>
</dbReference>
<feature type="domain" description="Calx-beta" evidence="7">
    <location>
        <begin position="890"/>
        <end position="992"/>
    </location>
</feature>
<evidence type="ECO:0000256" key="4">
    <source>
        <dbReference type="ARBA" id="ARBA00023065"/>
    </source>
</evidence>
<accession>A0A9E4NLA3</accession>